<dbReference type="InterPro" id="IPR042455">
    <property type="entry name" value="DOCK_N_sub1"/>
</dbReference>
<dbReference type="GO" id="GO:0005737">
    <property type="term" value="C:cytoplasm"/>
    <property type="evidence" value="ECO:0007669"/>
    <property type="project" value="UniProtKB-SubCell"/>
</dbReference>
<dbReference type="InterPro" id="IPR026791">
    <property type="entry name" value="DOCK"/>
</dbReference>
<dbReference type="SUPFAM" id="SSF50044">
    <property type="entry name" value="SH3-domain"/>
    <property type="match status" value="1"/>
</dbReference>
<dbReference type="EMBL" id="HBUF01648745">
    <property type="protein sequence ID" value="CAG6786554.1"/>
    <property type="molecule type" value="Transcribed_RNA"/>
</dbReference>
<feature type="domain" description="C2 DOCK-type" evidence="10">
    <location>
        <begin position="428"/>
        <end position="610"/>
    </location>
</feature>
<feature type="compositionally biased region" description="Polar residues" evidence="8">
    <location>
        <begin position="1821"/>
        <end position="1833"/>
    </location>
</feature>
<dbReference type="Pfam" id="PF20422">
    <property type="entry name" value="DHR-2_Lobe_B"/>
    <property type="match status" value="1"/>
</dbReference>
<feature type="compositionally biased region" description="Polar residues" evidence="8">
    <location>
        <begin position="1724"/>
        <end position="1738"/>
    </location>
</feature>
<dbReference type="GO" id="GO:0005085">
    <property type="term" value="F:guanyl-nucleotide exchange factor activity"/>
    <property type="evidence" value="ECO:0007669"/>
    <property type="project" value="UniProtKB-KW"/>
</dbReference>
<evidence type="ECO:0000259" key="9">
    <source>
        <dbReference type="PROSITE" id="PS50002"/>
    </source>
</evidence>
<feature type="compositionally biased region" description="Low complexity" evidence="8">
    <location>
        <begin position="1809"/>
        <end position="1820"/>
    </location>
</feature>
<evidence type="ECO:0000256" key="4">
    <source>
        <dbReference type="ARBA" id="ARBA00022553"/>
    </source>
</evidence>
<dbReference type="InterPro" id="IPR032376">
    <property type="entry name" value="DOCK_N"/>
</dbReference>
<evidence type="ECO:0000256" key="7">
    <source>
        <dbReference type="PROSITE-ProRule" id="PRU00983"/>
    </source>
</evidence>
<dbReference type="InterPro" id="IPR035892">
    <property type="entry name" value="C2_domain_sf"/>
</dbReference>
<proteinExistence type="inferred from homology"/>
<dbReference type="EMBL" id="HBUF01394209">
    <property type="protein sequence ID" value="CAG6734928.1"/>
    <property type="molecule type" value="Transcribed_RNA"/>
</dbReference>
<dbReference type="FunFam" id="2.60.40.150:FF:000045">
    <property type="entry name" value="Dedicator of cytokinesis protein 4"/>
    <property type="match status" value="1"/>
</dbReference>
<dbReference type="CDD" id="cd11872">
    <property type="entry name" value="SH3_DOCK_AB"/>
    <property type="match status" value="1"/>
</dbReference>
<dbReference type="Pfam" id="PF23554">
    <property type="entry name" value="TPR_DOCK"/>
    <property type="match status" value="1"/>
</dbReference>
<dbReference type="GO" id="GO:0031267">
    <property type="term" value="F:small GTPase binding"/>
    <property type="evidence" value="ECO:0007669"/>
    <property type="project" value="TreeGrafter"/>
</dbReference>
<dbReference type="Gene3D" id="1.25.40.410">
    <property type="match status" value="1"/>
</dbReference>
<feature type="domain" description="SH3" evidence="9">
    <location>
        <begin position="6"/>
        <end position="67"/>
    </location>
</feature>
<feature type="domain" description="DOCKER" evidence="11">
    <location>
        <begin position="1231"/>
        <end position="1644"/>
    </location>
</feature>
<dbReference type="InterPro" id="IPR046773">
    <property type="entry name" value="DOCKER_Lobe_C"/>
</dbReference>
<dbReference type="InterPro" id="IPR043161">
    <property type="entry name" value="DOCK_C_lobe_A"/>
</dbReference>
<dbReference type="GO" id="GO:0007264">
    <property type="term" value="P:small GTPase-mediated signal transduction"/>
    <property type="evidence" value="ECO:0007669"/>
    <property type="project" value="InterPro"/>
</dbReference>
<evidence type="ECO:0000256" key="2">
    <source>
        <dbReference type="ARBA" id="ARBA00022443"/>
    </source>
</evidence>
<dbReference type="InterPro" id="IPR036028">
    <property type="entry name" value="SH3-like_dom_sf"/>
</dbReference>
<evidence type="ECO:0000256" key="3">
    <source>
        <dbReference type="ARBA" id="ARBA00022490"/>
    </source>
</evidence>
<evidence type="ECO:0000259" key="11">
    <source>
        <dbReference type="PROSITE" id="PS51651"/>
    </source>
</evidence>
<dbReference type="Pfam" id="PF06920">
    <property type="entry name" value="DHR-2_Lobe_A"/>
    <property type="match status" value="1"/>
</dbReference>
<dbReference type="InterPro" id="IPR001452">
    <property type="entry name" value="SH3_domain"/>
</dbReference>
<keyword evidence="5" id="KW-0344">Guanine-nucleotide releasing factor</keyword>
<keyword evidence="2 6" id="KW-0728">SH3 domain</keyword>
<dbReference type="Gene3D" id="1.20.58.740">
    <property type="match status" value="1"/>
</dbReference>
<dbReference type="PROSITE" id="PS50002">
    <property type="entry name" value="SH3"/>
    <property type="match status" value="1"/>
</dbReference>
<dbReference type="PROSITE" id="PS51651">
    <property type="entry name" value="DOCKER"/>
    <property type="match status" value="1"/>
</dbReference>
<evidence type="ECO:0000259" key="10">
    <source>
        <dbReference type="PROSITE" id="PS51650"/>
    </source>
</evidence>
<dbReference type="InterPro" id="IPR027007">
    <property type="entry name" value="C2_DOCK-type_domain"/>
</dbReference>
<dbReference type="PROSITE" id="PS51650">
    <property type="entry name" value="C2_DOCK"/>
    <property type="match status" value="1"/>
</dbReference>
<organism evidence="12">
    <name type="scientific">Cacopsylla melanoneura</name>
    <dbReference type="NCBI Taxonomy" id="428564"/>
    <lineage>
        <taxon>Eukaryota</taxon>
        <taxon>Metazoa</taxon>
        <taxon>Ecdysozoa</taxon>
        <taxon>Arthropoda</taxon>
        <taxon>Hexapoda</taxon>
        <taxon>Insecta</taxon>
        <taxon>Pterygota</taxon>
        <taxon>Neoptera</taxon>
        <taxon>Paraneoptera</taxon>
        <taxon>Hemiptera</taxon>
        <taxon>Sternorrhyncha</taxon>
        <taxon>Psylloidea</taxon>
        <taxon>Psyllidae</taxon>
        <taxon>Psyllinae</taxon>
        <taxon>Cacopsylla</taxon>
    </lineage>
</organism>
<dbReference type="InterPro" id="IPR046769">
    <property type="entry name" value="DOCKER_Lobe_A"/>
</dbReference>
<evidence type="ECO:0000256" key="5">
    <source>
        <dbReference type="ARBA" id="ARBA00022658"/>
    </source>
</evidence>
<protein>
    <submittedName>
        <fullName evidence="12">Dedicator of cytokinesis protein 3</fullName>
    </submittedName>
</protein>
<name>A0A8D8WXP7_9HEMI</name>
<dbReference type="Gene3D" id="2.60.40.150">
    <property type="entry name" value="C2 domain"/>
    <property type="match status" value="1"/>
</dbReference>
<reference evidence="12" key="1">
    <citation type="submission" date="2021-05" db="EMBL/GenBank/DDBJ databases">
        <authorList>
            <person name="Alioto T."/>
            <person name="Alioto T."/>
            <person name="Gomez Garrido J."/>
        </authorList>
    </citation>
    <scope>NUCLEOTIDE SEQUENCE</scope>
</reference>
<dbReference type="EMBL" id="HBUF01233360">
    <property type="protein sequence ID" value="CAG6674239.1"/>
    <property type="molecule type" value="Transcribed_RNA"/>
</dbReference>
<dbReference type="InterPro" id="IPR027357">
    <property type="entry name" value="DOCKER_dom"/>
</dbReference>
<dbReference type="Pfam" id="PF16172">
    <property type="entry name" value="DOCK_N"/>
    <property type="match status" value="1"/>
</dbReference>
<dbReference type="EMBL" id="HBUF01394207">
    <property type="protein sequence ID" value="CAG6734922.1"/>
    <property type="molecule type" value="Transcribed_RNA"/>
</dbReference>
<dbReference type="InterPro" id="IPR056372">
    <property type="entry name" value="TPR_DOCK"/>
</dbReference>
<evidence type="ECO:0000256" key="1">
    <source>
        <dbReference type="ARBA" id="ARBA00004496"/>
    </source>
</evidence>
<evidence type="ECO:0000313" key="12">
    <source>
        <dbReference type="EMBL" id="CAG6674239.1"/>
    </source>
</evidence>
<dbReference type="Pfam" id="PF14429">
    <property type="entry name" value="DOCK-C2"/>
    <property type="match status" value="1"/>
</dbReference>
<dbReference type="FunFam" id="1.25.40.410:FF:000003">
    <property type="entry name" value="Dedicator of cytokinesis protein 4"/>
    <property type="match status" value="1"/>
</dbReference>
<sequence>MWTPTKYKKFGVAVYNWSGETQFGLPLEIGDTVHILEECPGWYHGFCTKNRSIKGIFPSSYIYVKQKKVETDSVHEPSVSLEDYVVKEVTLVLREWNIIWKKLYVSRELTKFLTLGKVMRELLEWRRQLLINTLTQDQIRELKLNMISKIDWGNRKLGLDLVPRCGAEMVDPATMSCVQLYQVHLQSSENTQSTSARGTLRKKEPQGKVLTHHLYLCMQDFRHLIGEDTEIYFTLYDAKKSKFLSERFLVKISKEGFSNYVEKLNSNRTIFTDLGTADLNKDIYIVAHIFRMGRMLYSESTKKLSASLTHTSVTPAGGSQGFKRPLGVAVHEIGEFLAAPGSEEREMFLKVNQCEDRDFYQLHEFIIRKNTSKFSPLSGQPNYGIAINLRVLHGELAQVQEENPVLGKNISLTRKLGFSDVIMPGDVRNDLYLILERGEFEKGGKSTGKNIEVTVQVLDSDGTVLQNCLCGASGSDPASEYHSMIIYHHNSPCWSEIIRLAVPIDRYQSSHVRLEYRHCSTRDKADNKKLLGFSFARLMEPSGAAPLDGQHELFIYRCEERSKLDPGHYLCLASTVQEAQAANVPVPYKTDSSHYSCSHKESVFIRTLLCSTKLTQNVEILNLLKWREHPEKIQEALTEALRLEGQELVKFLQDILDALFSMFTSEDGNSTVHSGLVFHVLTHIFSLLYDSKFEHFKPVMDAYIKNHFAAALVYKGLTTSIQHCADYVSSTEKQEPIRKCFRSLEYIFKFIIESRLLFSRATGGQYEESFQRDLFAVFNALNSMLTISYDIILDTQIALLDGISAVYDELTLILPVLEVAKLASDMLESLAKREIQPLLTSAKLKCIKNLVSGKLFQEDECRSYLLATICKHIRLHLAHRDELKLCTDILSDILSFLYQKKRTCEVGGKVNNILHHDLEVLCLSTLDVLISTVLIIMDRTTAVLGSLVACLIGLLQLLDESHYKKLWEELGDKKPLKDFLLRAFLVLRDLVKQDVFPSDWLVMRMVTNQVILTALRHLAPPLIYWFLDNRSFSLQVWSNYFNLAVAFLTQPSLQLEKFSDVRREKIIEKYGDTRVQMGFQILKVWSKLGEHKINFIPSMVGPFLEVTLVPENELRKATLNIFFDMMECEQRVHGNFKQVESELIDKLDILISDNKGDDEYRQLFNTMEHLSAVLLDRVQNEDPQWKETGSAFISSVTRLLERLLDYRSVIQGDENRDKRMSCTVNLLNFYKNEINRKEMYLRYIYKLHDLHKPAENYTEAGFTLKLYADSLSWNSTAPLPNDHMCNPSGAPEWYRKEQLYYEIISYFDKGKCWEKGIPLCKELAELYEKRLFDYKKLSAILQTQAHFCDNILNQLRPEPEYFRVGFYGLSFPLFVRNKVFVYRGLDYERMEAFTQRLQTEFPSANILSKNSPPSHTILQSDVQHIQICNVKPLPERGPPCINPPLARVPDKIAQYYQVNDVRTFQLDRPMHKGPIDKDNEFKSLWLERTIMTISNPLPGILRWFEVIESNVEEVAPIQFACETIDNVNKDVKGLIAQYVNDSKRNINPLSMRLQGTIDANVMGGIAKYQQAFFTPEFARSFTQYIPFIHRLHALILEQIDILESGLVIHGQLAPSGVQPLHKRLLERFSGLRQSIRKPPTDSIIHSPLPPVPDQYINSGYQHVEEGEEIYSRPGDLDLGSAEPCLPQRPRSAGYGTLPSAGDKSKSAHQRPPSKTSSVHKRQSSDSGFSSCTAHMRNSWSEHYDEAPPLPPRGYTPDKRGSVPDPPALPRRHAEERDSSGSVYEDCVVPANTFAFSTGGTTPPPLPPKVTSNVVTSEESVGYSSRETPSTENYSVPKIQPVEPGQVEDEETLSRQTSG</sequence>
<comment type="subcellular location">
    <subcellularLocation>
        <location evidence="1">Cytoplasm</location>
    </subcellularLocation>
</comment>
<dbReference type="Gene3D" id="1.20.1270.350">
    <property type="entry name" value="Dedicator of cytokinesis N-terminal subdomain"/>
    <property type="match status" value="1"/>
</dbReference>
<feature type="region of interest" description="Disordered" evidence="8">
    <location>
        <begin position="1671"/>
        <end position="1858"/>
    </location>
</feature>
<dbReference type="GO" id="GO:0005886">
    <property type="term" value="C:plasma membrane"/>
    <property type="evidence" value="ECO:0007669"/>
    <property type="project" value="TreeGrafter"/>
</dbReference>
<dbReference type="Gene3D" id="2.30.30.40">
    <property type="entry name" value="SH3 Domains"/>
    <property type="match status" value="1"/>
</dbReference>
<accession>A0A8D8WXP7</accession>
<dbReference type="InterPro" id="IPR043162">
    <property type="entry name" value="DOCK_C_lobe_C"/>
</dbReference>
<keyword evidence="4" id="KW-0597">Phosphoprotein</keyword>
<dbReference type="PANTHER" id="PTHR45653">
    <property type="entry name" value="DEDICATOR OF CYTOKINESIS"/>
    <property type="match status" value="1"/>
</dbReference>
<comment type="similarity">
    <text evidence="7">Belongs to the DOCK family.</text>
</comment>
<evidence type="ECO:0000256" key="8">
    <source>
        <dbReference type="SAM" id="MobiDB-lite"/>
    </source>
</evidence>
<keyword evidence="3" id="KW-0963">Cytoplasm</keyword>
<dbReference type="Pfam" id="PF20421">
    <property type="entry name" value="DHR-2_Lobe_C"/>
    <property type="match status" value="1"/>
</dbReference>
<evidence type="ECO:0000256" key="6">
    <source>
        <dbReference type="PROSITE-ProRule" id="PRU00192"/>
    </source>
</evidence>
<dbReference type="InterPro" id="IPR046770">
    <property type="entry name" value="DOCKER_Lobe_B"/>
</dbReference>
<dbReference type="PANTHER" id="PTHR45653:SF12">
    <property type="entry name" value="SPONGE, ISOFORM E"/>
    <property type="match status" value="1"/>
</dbReference>
<dbReference type="SMART" id="SM00326">
    <property type="entry name" value="SH3"/>
    <property type="match status" value="1"/>
</dbReference>